<dbReference type="Proteomes" id="UP000807306">
    <property type="component" value="Unassembled WGS sequence"/>
</dbReference>
<protein>
    <submittedName>
        <fullName evidence="2">Uncharacterized protein</fullName>
    </submittedName>
</protein>
<comment type="caution">
    <text evidence="2">The sequence shown here is derived from an EMBL/GenBank/DDBJ whole genome shotgun (WGS) entry which is preliminary data.</text>
</comment>
<feature type="compositionally biased region" description="Polar residues" evidence="1">
    <location>
        <begin position="48"/>
        <end position="64"/>
    </location>
</feature>
<evidence type="ECO:0000256" key="1">
    <source>
        <dbReference type="SAM" id="MobiDB-lite"/>
    </source>
</evidence>
<evidence type="ECO:0000313" key="3">
    <source>
        <dbReference type="Proteomes" id="UP000807306"/>
    </source>
</evidence>
<gene>
    <name evidence="2" type="ORF">CPB83DRAFT_82194</name>
</gene>
<dbReference type="AlphaFoldDB" id="A0A9P6EN90"/>
<name>A0A9P6EN90_9AGAR</name>
<evidence type="ECO:0000313" key="2">
    <source>
        <dbReference type="EMBL" id="KAF9531714.1"/>
    </source>
</evidence>
<reference evidence="2" key="1">
    <citation type="submission" date="2020-11" db="EMBL/GenBank/DDBJ databases">
        <authorList>
            <consortium name="DOE Joint Genome Institute"/>
            <person name="Ahrendt S."/>
            <person name="Riley R."/>
            <person name="Andreopoulos W."/>
            <person name="Labutti K."/>
            <person name="Pangilinan J."/>
            <person name="Ruiz-Duenas F.J."/>
            <person name="Barrasa J.M."/>
            <person name="Sanchez-Garcia M."/>
            <person name="Camarero S."/>
            <person name="Miyauchi S."/>
            <person name="Serrano A."/>
            <person name="Linde D."/>
            <person name="Babiker R."/>
            <person name="Drula E."/>
            <person name="Ayuso-Fernandez I."/>
            <person name="Pacheco R."/>
            <person name="Padilla G."/>
            <person name="Ferreira P."/>
            <person name="Barriuso J."/>
            <person name="Kellner H."/>
            <person name="Castanera R."/>
            <person name="Alfaro M."/>
            <person name="Ramirez L."/>
            <person name="Pisabarro A.G."/>
            <person name="Kuo A."/>
            <person name="Tritt A."/>
            <person name="Lipzen A."/>
            <person name="He G."/>
            <person name="Yan M."/>
            <person name="Ng V."/>
            <person name="Cullen D."/>
            <person name="Martin F."/>
            <person name="Rosso M.-N."/>
            <person name="Henrissat B."/>
            <person name="Hibbett D."/>
            <person name="Martinez A.T."/>
            <person name="Grigoriev I.V."/>
        </authorList>
    </citation>
    <scope>NUCLEOTIDE SEQUENCE</scope>
    <source>
        <strain evidence="2">CBS 506.95</strain>
    </source>
</reference>
<sequence>MYVPFLSKGNTLTKRKARGGKSSRGGKDKPLSLTEKPPQVKSIRTPYPQYSSVTTYGDPQTHSETIPDAQPFAGREAGGGKRSEITGTKTYGSESLGEARGTAGRDLPYVFWPIAWPVGVGSSVAGAAYLSGGGEYGEADNSTRPGGALAYATFPASNSTTFRILSDNTTILSLIEDVNIDCSQYFTLYTNTSFTYPYALSRNASEGATPFVIPYTFNNISGPANPQPEQVIQYFRGSTIALTLDAYNNSATYATGNSLLQVDSSLPKFNGGEQQIYDCIAKAIRSAAPLMNSSNRLRVSSLNFGTFGLAWIIIWLFKVVQDIC</sequence>
<accession>A0A9P6EN90</accession>
<proteinExistence type="predicted"/>
<keyword evidence="3" id="KW-1185">Reference proteome</keyword>
<dbReference type="EMBL" id="MU157834">
    <property type="protein sequence ID" value="KAF9531714.1"/>
    <property type="molecule type" value="Genomic_DNA"/>
</dbReference>
<dbReference type="OrthoDB" id="3365917at2759"/>
<feature type="region of interest" description="Disordered" evidence="1">
    <location>
        <begin position="1"/>
        <end position="98"/>
    </location>
</feature>
<organism evidence="2 3">
    <name type="scientific">Crepidotus variabilis</name>
    <dbReference type="NCBI Taxonomy" id="179855"/>
    <lineage>
        <taxon>Eukaryota</taxon>
        <taxon>Fungi</taxon>
        <taxon>Dikarya</taxon>
        <taxon>Basidiomycota</taxon>
        <taxon>Agaricomycotina</taxon>
        <taxon>Agaricomycetes</taxon>
        <taxon>Agaricomycetidae</taxon>
        <taxon>Agaricales</taxon>
        <taxon>Agaricineae</taxon>
        <taxon>Crepidotaceae</taxon>
        <taxon>Crepidotus</taxon>
    </lineage>
</organism>